<protein>
    <recommendedName>
        <fullName evidence="4">Reverse transcriptase Ty1/copia-type domain-containing protein</fullName>
    </recommendedName>
</protein>
<keyword evidence="3" id="KW-1185">Reference proteome</keyword>
<evidence type="ECO:0008006" key="4">
    <source>
        <dbReference type="Google" id="ProtNLM"/>
    </source>
</evidence>
<gene>
    <name evidence="2" type="ORF">Tco_1092319</name>
</gene>
<dbReference type="PANTHER" id="PTHR11439">
    <property type="entry name" value="GAG-POL-RELATED RETROTRANSPOSON"/>
    <property type="match status" value="1"/>
</dbReference>
<sequence length="356" mass="41185">MNARYKKPKVVQINTRKPTKNAKQSIAKPHKITIASDATIEKSSRYFRMLYEKTSKTWTWWIEKQHPSGYIWRPKVKNDNALASDSSTLDVKSRFTTNSEPLKKMDPICPTLHHTQSTLNVQPTLEPIIPPTNVNVEEINTDKAENAPFEAYECINPFSSPRTKDAENPSKPVQTRRQHATNPDMCMFTLIVSKAEPKNIKETMTNHAWIKAMQEELRQFNRLNVWSLMYLTSSKPELVQAVCYYAHYQARPTKKHLKEVEKIFRYLKKTIHMGLWYPKDSGFELIAFSDVDHAGCLDTRKSTSGGIQFLGDKLVDWMSKKQDCTTMSTAEAKTEYQLEDMFTKALSKERFEYLVS</sequence>
<name>A0ABQ5I9M2_9ASTR</name>
<evidence type="ECO:0000313" key="3">
    <source>
        <dbReference type="Proteomes" id="UP001151760"/>
    </source>
</evidence>
<reference evidence="2" key="1">
    <citation type="journal article" date="2022" name="Int. J. Mol. Sci.">
        <title>Draft Genome of Tanacetum Coccineum: Genomic Comparison of Closely Related Tanacetum-Family Plants.</title>
        <authorList>
            <person name="Yamashiro T."/>
            <person name="Shiraishi A."/>
            <person name="Nakayama K."/>
            <person name="Satake H."/>
        </authorList>
    </citation>
    <scope>NUCLEOTIDE SEQUENCE</scope>
</reference>
<accession>A0ABQ5I9M2</accession>
<dbReference type="EMBL" id="BQNB010020514">
    <property type="protein sequence ID" value="GJT96801.1"/>
    <property type="molecule type" value="Genomic_DNA"/>
</dbReference>
<dbReference type="Proteomes" id="UP001151760">
    <property type="component" value="Unassembled WGS sequence"/>
</dbReference>
<comment type="caution">
    <text evidence="2">The sequence shown here is derived from an EMBL/GenBank/DDBJ whole genome shotgun (WGS) entry which is preliminary data.</text>
</comment>
<organism evidence="2 3">
    <name type="scientific">Tanacetum coccineum</name>
    <dbReference type="NCBI Taxonomy" id="301880"/>
    <lineage>
        <taxon>Eukaryota</taxon>
        <taxon>Viridiplantae</taxon>
        <taxon>Streptophyta</taxon>
        <taxon>Embryophyta</taxon>
        <taxon>Tracheophyta</taxon>
        <taxon>Spermatophyta</taxon>
        <taxon>Magnoliopsida</taxon>
        <taxon>eudicotyledons</taxon>
        <taxon>Gunneridae</taxon>
        <taxon>Pentapetalae</taxon>
        <taxon>asterids</taxon>
        <taxon>campanulids</taxon>
        <taxon>Asterales</taxon>
        <taxon>Asteraceae</taxon>
        <taxon>Asteroideae</taxon>
        <taxon>Anthemideae</taxon>
        <taxon>Anthemidinae</taxon>
        <taxon>Tanacetum</taxon>
    </lineage>
</organism>
<evidence type="ECO:0000313" key="2">
    <source>
        <dbReference type="EMBL" id="GJT96801.1"/>
    </source>
</evidence>
<feature type="region of interest" description="Disordered" evidence="1">
    <location>
        <begin position="160"/>
        <end position="179"/>
    </location>
</feature>
<dbReference type="PANTHER" id="PTHR11439:SF483">
    <property type="entry name" value="PEPTIDE SYNTHASE GLIP-LIKE, PUTATIVE (AFU_ORTHOLOGUE AFUA_3G12920)-RELATED"/>
    <property type="match status" value="1"/>
</dbReference>
<dbReference type="CDD" id="cd09272">
    <property type="entry name" value="RNase_HI_RT_Ty1"/>
    <property type="match status" value="1"/>
</dbReference>
<evidence type="ECO:0000256" key="1">
    <source>
        <dbReference type="SAM" id="MobiDB-lite"/>
    </source>
</evidence>
<proteinExistence type="predicted"/>
<reference evidence="2" key="2">
    <citation type="submission" date="2022-01" db="EMBL/GenBank/DDBJ databases">
        <authorList>
            <person name="Yamashiro T."/>
            <person name="Shiraishi A."/>
            <person name="Satake H."/>
            <person name="Nakayama K."/>
        </authorList>
    </citation>
    <scope>NUCLEOTIDE SEQUENCE</scope>
</reference>